<dbReference type="EMBL" id="KZ678128">
    <property type="protein sequence ID" value="PSN75164.1"/>
    <property type="molecule type" value="Genomic_DNA"/>
</dbReference>
<protein>
    <submittedName>
        <fullName evidence="1">Uncharacterized protein</fullName>
    </submittedName>
</protein>
<accession>A0A2T2PC07</accession>
<organism evidence="1 2">
    <name type="scientific">Corynespora cassiicola Philippines</name>
    <dbReference type="NCBI Taxonomy" id="1448308"/>
    <lineage>
        <taxon>Eukaryota</taxon>
        <taxon>Fungi</taxon>
        <taxon>Dikarya</taxon>
        <taxon>Ascomycota</taxon>
        <taxon>Pezizomycotina</taxon>
        <taxon>Dothideomycetes</taxon>
        <taxon>Pleosporomycetidae</taxon>
        <taxon>Pleosporales</taxon>
        <taxon>Corynesporascaceae</taxon>
        <taxon>Corynespora</taxon>
    </lineage>
</organism>
<proteinExistence type="predicted"/>
<sequence length="422" mass="48963">MLMVAALEDKNDRESWRKNRWRGTGRGRNGFPAEYQAVCKMLVRNDKKLEDASKQKKLEDRETHQSTPTAKKRRLINQIIEICYRHWVACSITKLVPEFGHSAFGFLFEYWMRKVGTHDAYYFLSKFDKLPTSVPELIDVMGLFEEEKNSRNILRKKQEGSPALLERHPDETFHFTAWLEKEIAKDKTGIIEWIGNRYLERSCGTQNASLREFLSWTYNLFPSTCAAFSAWLRVQFHAYTATTPNVQPAALDFGTWLHAQHALCGLQGWVPVPVMWCTNQMQANSEPLLCPRFNPGLLYKTRGTENMFILVVAGEAFDPLEPYEYEVREPELPSRKLVVPRVKVNVGEVVEWVFAEKEEVEEVGDEEEKDETRDAEMEFVEGVEKAAGNLLDTLNKVAVEWMRSSRNWRKNPGRLSLRERSD</sequence>
<name>A0A2T2PC07_CORCC</name>
<gene>
    <name evidence="1" type="ORF">BS50DRAFT_33997</name>
</gene>
<reference evidence="1 2" key="1">
    <citation type="journal article" date="2018" name="Front. Microbiol.">
        <title>Genome-Wide Analysis of Corynespora cassiicola Leaf Fall Disease Putative Effectors.</title>
        <authorList>
            <person name="Lopez D."/>
            <person name="Ribeiro S."/>
            <person name="Label P."/>
            <person name="Fumanal B."/>
            <person name="Venisse J.S."/>
            <person name="Kohler A."/>
            <person name="de Oliveira R.R."/>
            <person name="Labutti K."/>
            <person name="Lipzen A."/>
            <person name="Lail K."/>
            <person name="Bauer D."/>
            <person name="Ohm R.A."/>
            <person name="Barry K.W."/>
            <person name="Spatafora J."/>
            <person name="Grigoriev I.V."/>
            <person name="Martin F.M."/>
            <person name="Pujade-Renaud V."/>
        </authorList>
    </citation>
    <scope>NUCLEOTIDE SEQUENCE [LARGE SCALE GENOMIC DNA]</scope>
    <source>
        <strain evidence="1 2">Philippines</strain>
    </source>
</reference>
<dbReference type="AlphaFoldDB" id="A0A2T2PC07"/>
<evidence type="ECO:0000313" key="2">
    <source>
        <dbReference type="Proteomes" id="UP000240883"/>
    </source>
</evidence>
<dbReference type="Proteomes" id="UP000240883">
    <property type="component" value="Unassembled WGS sequence"/>
</dbReference>
<evidence type="ECO:0000313" key="1">
    <source>
        <dbReference type="EMBL" id="PSN75164.1"/>
    </source>
</evidence>
<keyword evidence="2" id="KW-1185">Reference proteome</keyword>